<reference evidence="2" key="1">
    <citation type="journal article" date="2019" name="Int. J. Syst. Evol. Microbiol.">
        <title>The Global Catalogue of Microorganisms (GCM) 10K type strain sequencing project: providing services to taxonomists for standard genome sequencing and annotation.</title>
        <authorList>
            <consortium name="The Broad Institute Genomics Platform"/>
            <consortium name="The Broad Institute Genome Sequencing Center for Infectious Disease"/>
            <person name="Wu L."/>
            <person name="Ma J."/>
        </authorList>
    </citation>
    <scope>NUCLEOTIDE SEQUENCE [LARGE SCALE GENOMIC DNA]</scope>
    <source>
        <strain evidence="2">JCM 3367</strain>
    </source>
</reference>
<dbReference type="EMBL" id="BAAARY010000008">
    <property type="protein sequence ID" value="GAA2522574.1"/>
    <property type="molecule type" value="Genomic_DNA"/>
</dbReference>
<evidence type="ECO:0000313" key="2">
    <source>
        <dbReference type="Proteomes" id="UP001499978"/>
    </source>
</evidence>
<evidence type="ECO:0008006" key="3">
    <source>
        <dbReference type="Google" id="ProtNLM"/>
    </source>
</evidence>
<dbReference type="InterPro" id="IPR008775">
    <property type="entry name" value="Phytyl_CoA_dOase-like"/>
</dbReference>
<dbReference type="SUPFAM" id="SSF51197">
    <property type="entry name" value="Clavaminate synthase-like"/>
    <property type="match status" value="1"/>
</dbReference>
<dbReference type="PANTHER" id="PTHR20883:SF48">
    <property type="entry name" value="ECTOINE DIOXYGENASE"/>
    <property type="match status" value="1"/>
</dbReference>
<keyword evidence="2" id="KW-1185">Reference proteome</keyword>
<gene>
    <name evidence="1" type="ORF">GCM10010201_20830</name>
</gene>
<organism evidence="1 2">
    <name type="scientific">Pilimelia columellifera subsp. columellifera</name>
    <dbReference type="NCBI Taxonomy" id="706583"/>
    <lineage>
        <taxon>Bacteria</taxon>
        <taxon>Bacillati</taxon>
        <taxon>Actinomycetota</taxon>
        <taxon>Actinomycetes</taxon>
        <taxon>Micromonosporales</taxon>
        <taxon>Micromonosporaceae</taxon>
        <taxon>Pilimelia</taxon>
    </lineage>
</organism>
<evidence type="ECO:0000313" key="1">
    <source>
        <dbReference type="EMBL" id="GAA2522574.1"/>
    </source>
</evidence>
<dbReference type="Proteomes" id="UP001499978">
    <property type="component" value="Unassembled WGS sequence"/>
</dbReference>
<dbReference type="Gene3D" id="2.60.120.620">
    <property type="entry name" value="q2cbj1_9rhob like domain"/>
    <property type="match status" value="1"/>
</dbReference>
<dbReference type="PANTHER" id="PTHR20883">
    <property type="entry name" value="PHYTANOYL-COA DIOXYGENASE DOMAIN CONTAINING 1"/>
    <property type="match status" value="1"/>
</dbReference>
<sequence>MRSLSRAQRREFVGRGFLPVGRVAALDHLQVLKGVAAHLAGLDGNPPALDEDHLMRADRGDVRVALHLCHRSPVFRLNATGDHIAGMVSDLLGEPAAVLTSLLFCKPPAVGLPLRLHQDLPYYPYLGDQQLITCWTALDDADSDNGAVEYIPGSHLTRLPHRTTGEQQALDIPDGAIDTSRATTVPVKAGEAVLHHGLTAHRSGANHSNRPRMGLATLYVPASVTITADQFPYPLLTPRSTS</sequence>
<proteinExistence type="predicted"/>
<name>A0ABP6ASS4_9ACTN</name>
<comment type="caution">
    <text evidence="1">The sequence shown here is derived from an EMBL/GenBank/DDBJ whole genome shotgun (WGS) entry which is preliminary data.</text>
</comment>
<dbReference type="Pfam" id="PF05721">
    <property type="entry name" value="PhyH"/>
    <property type="match status" value="1"/>
</dbReference>
<protein>
    <recommendedName>
        <fullName evidence="3">Phytanoyl-CoA dioxygenase</fullName>
    </recommendedName>
</protein>
<accession>A0ABP6ASS4</accession>